<dbReference type="Pfam" id="PF14379">
    <property type="entry name" value="Myb_CC_LHEQLE"/>
    <property type="match status" value="1"/>
</dbReference>
<evidence type="ECO:0000256" key="1">
    <source>
        <dbReference type="ARBA" id="ARBA00004123"/>
    </source>
</evidence>
<dbReference type="GO" id="GO:0003677">
    <property type="term" value="F:DNA binding"/>
    <property type="evidence" value="ECO:0007669"/>
    <property type="project" value="InterPro"/>
</dbReference>
<dbReference type="PANTHER" id="PTHR31499">
    <property type="entry name" value="MYB FAMILY TRANSCRIPTION FACTOR PHL11"/>
    <property type="match status" value="1"/>
</dbReference>
<comment type="similarity">
    <text evidence="2">Belongs to the MYB-CC family.</text>
</comment>
<dbReference type="Pfam" id="PF00249">
    <property type="entry name" value="Myb_DNA-binding"/>
    <property type="match status" value="1"/>
</dbReference>
<dbReference type="OrthoDB" id="551907at2759"/>
<accession>A0A059D520</accession>
<evidence type="ECO:0000313" key="9">
    <source>
        <dbReference type="EMBL" id="KCW85315.1"/>
    </source>
</evidence>
<protein>
    <recommendedName>
        <fullName evidence="8">HTH myb-type domain-containing protein</fullName>
    </recommendedName>
</protein>
<dbReference type="STRING" id="71139.A0A059D520"/>
<dbReference type="InterPro" id="IPR006447">
    <property type="entry name" value="Myb_dom_plants"/>
</dbReference>
<dbReference type="InterPro" id="IPR025756">
    <property type="entry name" value="Myb_CC_LHEQLE"/>
</dbReference>
<sequence length="371" mass="40933">MLSKNGTVGSGLSSASGCTSDICFSSPQQHERHGQYSPFISSTSMIRTSTPPVGFPRTEVQVTALTDIPKEIKDVPWDPNQLQDFLYSENVPSQNVQLGSRAAVMGCDNQSAGSDLIWTENFGEAMDLDWSKFLADDDAIDPSKPPLAVQGQSLPPAESSAAANQLSSAPSSKARMRWTPDLHEAFVEAVNQLGGGDRATPKGVLKLMNVESLTIYHVKSHLQKYRTARYKPDSAESEGSSEKKLSSLEDMKSLDLKTTMNITEALRMQMEVQKQLHEQLEIQRKLQLRIEEQGRCLQMLFEKQRNQTEATEQPQAEKGLETTNPSSSPGESSLNMNKRQKVSEARTTDDDNPDEGEIGLPSPKRVRGHEP</sequence>
<dbReference type="Gramene" id="KCW85315">
    <property type="protein sequence ID" value="KCW85315"/>
    <property type="gene ID" value="EUGRSUZ_B02155"/>
</dbReference>
<evidence type="ECO:0000256" key="3">
    <source>
        <dbReference type="ARBA" id="ARBA00023015"/>
    </source>
</evidence>
<dbReference type="InterPro" id="IPR009057">
    <property type="entry name" value="Homeodomain-like_sf"/>
</dbReference>
<keyword evidence="6" id="KW-0539">Nucleus</keyword>
<feature type="region of interest" description="Disordered" evidence="7">
    <location>
        <begin position="141"/>
        <end position="175"/>
    </location>
</feature>
<feature type="region of interest" description="Disordered" evidence="7">
    <location>
        <begin position="228"/>
        <end position="249"/>
    </location>
</feature>
<keyword evidence="4" id="KW-0175">Coiled coil</keyword>
<dbReference type="InterPro" id="IPR001005">
    <property type="entry name" value="SANT/Myb"/>
</dbReference>
<dbReference type="InParanoid" id="A0A059D520"/>
<dbReference type="Gene3D" id="1.10.10.60">
    <property type="entry name" value="Homeodomain-like"/>
    <property type="match status" value="1"/>
</dbReference>
<evidence type="ECO:0000259" key="8">
    <source>
        <dbReference type="PROSITE" id="PS51294"/>
    </source>
</evidence>
<dbReference type="AlphaFoldDB" id="A0A059D520"/>
<keyword evidence="3" id="KW-0805">Transcription regulation</keyword>
<feature type="region of interest" description="Disordered" evidence="7">
    <location>
        <begin position="305"/>
        <end position="371"/>
    </location>
</feature>
<dbReference type="EMBL" id="KK198754">
    <property type="protein sequence ID" value="KCW85315.1"/>
    <property type="molecule type" value="Genomic_DNA"/>
</dbReference>
<dbReference type="SUPFAM" id="SSF46689">
    <property type="entry name" value="Homeodomain-like"/>
    <property type="match status" value="1"/>
</dbReference>
<feature type="compositionally biased region" description="Polar residues" evidence="7">
    <location>
        <begin position="321"/>
        <end position="337"/>
    </location>
</feature>
<dbReference type="SMR" id="A0A059D520"/>
<name>A0A059D520_EUCGR</name>
<evidence type="ECO:0000256" key="7">
    <source>
        <dbReference type="SAM" id="MobiDB-lite"/>
    </source>
</evidence>
<dbReference type="FunFam" id="1.10.10.60:FF:000002">
    <property type="entry name" value="Myb family transcription factor"/>
    <property type="match status" value="1"/>
</dbReference>
<comment type="subcellular location">
    <subcellularLocation>
        <location evidence="1">Nucleus</location>
    </subcellularLocation>
</comment>
<proteinExistence type="inferred from homology"/>
<dbReference type="GO" id="GO:0005634">
    <property type="term" value="C:nucleus"/>
    <property type="evidence" value="ECO:0007669"/>
    <property type="project" value="UniProtKB-SubCell"/>
</dbReference>
<dbReference type="PROSITE" id="PS51294">
    <property type="entry name" value="HTH_MYB"/>
    <property type="match status" value="1"/>
</dbReference>
<dbReference type="InterPro" id="IPR017930">
    <property type="entry name" value="Myb_dom"/>
</dbReference>
<dbReference type="PANTHER" id="PTHR31499:SF80">
    <property type="entry name" value="HTH MYB-TYPE DOMAIN-CONTAINING PROTEIN"/>
    <property type="match status" value="1"/>
</dbReference>
<evidence type="ECO:0000256" key="6">
    <source>
        <dbReference type="ARBA" id="ARBA00023242"/>
    </source>
</evidence>
<evidence type="ECO:0000256" key="5">
    <source>
        <dbReference type="ARBA" id="ARBA00023163"/>
    </source>
</evidence>
<feature type="compositionally biased region" description="Basic and acidic residues" evidence="7">
    <location>
        <begin position="230"/>
        <end position="249"/>
    </location>
</feature>
<reference evidence="9" key="1">
    <citation type="submission" date="2013-07" db="EMBL/GenBank/DDBJ databases">
        <title>The genome of Eucalyptus grandis.</title>
        <authorList>
            <person name="Schmutz J."/>
            <person name="Hayes R."/>
            <person name="Myburg A."/>
            <person name="Tuskan G."/>
            <person name="Grattapaglia D."/>
            <person name="Rokhsar D.S."/>
        </authorList>
    </citation>
    <scope>NUCLEOTIDE SEQUENCE</scope>
    <source>
        <tissue evidence="9">Leaf extractions</tissue>
    </source>
</reference>
<keyword evidence="5" id="KW-0804">Transcription</keyword>
<gene>
    <name evidence="9" type="ORF">EUGRSUZ_B02155</name>
</gene>
<dbReference type="PROSITE" id="PS51257">
    <property type="entry name" value="PROKAR_LIPOPROTEIN"/>
    <property type="match status" value="1"/>
</dbReference>
<dbReference type="eggNOG" id="ENOG502RQ9X">
    <property type="taxonomic scope" value="Eukaryota"/>
</dbReference>
<organism evidence="9">
    <name type="scientific">Eucalyptus grandis</name>
    <name type="common">Flooded gum</name>
    <dbReference type="NCBI Taxonomy" id="71139"/>
    <lineage>
        <taxon>Eukaryota</taxon>
        <taxon>Viridiplantae</taxon>
        <taxon>Streptophyta</taxon>
        <taxon>Embryophyta</taxon>
        <taxon>Tracheophyta</taxon>
        <taxon>Spermatophyta</taxon>
        <taxon>Magnoliopsida</taxon>
        <taxon>eudicotyledons</taxon>
        <taxon>Gunneridae</taxon>
        <taxon>Pentapetalae</taxon>
        <taxon>rosids</taxon>
        <taxon>malvids</taxon>
        <taxon>Myrtales</taxon>
        <taxon>Myrtaceae</taxon>
        <taxon>Myrtoideae</taxon>
        <taxon>Eucalypteae</taxon>
        <taxon>Eucalyptus</taxon>
    </lineage>
</organism>
<evidence type="ECO:0000256" key="4">
    <source>
        <dbReference type="ARBA" id="ARBA00023054"/>
    </source>
</evidence>
<feature type="compositionally biased region" description="Polar residues" evidence="7">
    <location>
        <begin position="161"/>
        <end position="171"/>
    </location>
</feature>
<dbReference type="GO" id="GO:0003700">
    <property type="term" value="F:DNA-binding transcription factor activity"/>
    <property type="evidence" value="ECO:0007669"/>
    <property type="project" value="InterPro"/>
</dbReference>
<feature type="domain" description="HTH myb-type" evidence="8">
    <location>
        <begin position="172"/>
        <end position="230"/>
    </location>
</feature>
<dbReference type="NCBIfam" id="TIGR01557">
    <property type="entry name" value="myb_SHAQKYF"/>
    <property type="match status" value="1"/>
</dbReference>
<evidence type="ECO:0000256" key="2">
    <source>
        <dbReference type="ARBA" id="ARBA00006783"/>
    </source>
</evidence>
<dbReference type="InterPro" id="IPR046955">
    <property type="entry name" value="PHR1-like"/>
</dbReference>